<evidence type="ECO:0000256" key="2">
    <source>
        <dbReference type="ARBA" id="ARBA00022434"/>
    </source>
</evidence>
<dbReference type="Pfam" id="PF00210">
    <property type="entry name" value="Ferritin"/>
    <property type="match status" value="1"/>
</dbReference>
<dbReference type="InterPro" id="IPR009040">
    <property type="entry name" value="Ferritin-like_diiron"/>
</dbReference>
<dbReference type="OrthoDB" id="9800505at2"/>
<keyword evidence="4 6" id="KW-0479">Metal-binding</keyword>
<accession>A0A1G5HVA7</accession>
<dbReference type="GO" id="GO:0005829">
    <property type="term" value="C:cytosol"/>
    <property type="evidence" value="ECO:0007669"/>
    <property type="project" value="TreeGrafter"/>
</dbReference>
<feature type="binding site" evidence="7">
    <location>
        <position position="56"/>
    </location>
    <ligand>
        <name>Fe cation</name>
        <dbReference type="ChEBI" id="CHEBI:24875"/>
        <label>3</label>
    </ligand>
</feature>
<feature type="binding site" evidence="7">
    <location>
        <position position="60"/>
    </location>
    <ligand>
        <name>Fe cation</name>
        <dbReference type="ChEBI" id="CHEBI:24875"/>
        <label>1</label>
    </ligand>
</feature>
<dbReference type="EC" id="1.16.3.1" evidence="6"/>
<keyword evidence="2 6" id="KW-0409">Iron storage</keyword>
<protein>
    <recommendedName>
        <fullName evidence="6">Bacterioferritin</fullName>
        <ecNumber evidence="6">1.16.3.1</ecNumber>
    </recommendedName>
</protein>
<dbReference type="PROSITE" id="PS50905">
    <property type="entry name" value="FERRITIN_LIKE"/>
    <property type="match status" value="1"/>
</dbReference>
<evidence type="ECO:0000256" key="3">
    <source>
        <dbReference type="ARBA" id="ARBA00022617"/>
    </source>
</evidence>
<feature type="domain" description="Ferritin-like diiron" evidence="8">
    <location>
        <begin position="7"/>
        <end position="151"/>
    </location>
</feature>
<feature type="binding site" evidence="7">
    <location>
        <position position="24"/>
    </location>
    <ligand>
        <name>Fe cation</name>
        <dbReference type="ChEBI" id="CHEBI:24875"/>
        <label>1</label>
    </ligand>
</feature>
<dbReference type="AlphaFoldDB" id="A0A1G5HVA7"/>
<evidence type="ECO:0000313" key="10">
    <source>
        <dbReference type="Proteomes" id="UP000198870"/>
    </source>
</evidence>
<dbReference type="PANTHER" id="PTHR30295:SF0">
    <property type="entry name" value="BACTERIOFERRITIN"/>
    <property type="match status" value="1"/>
</dbReference>
<comment type="similarity">
    <text evidence="1 6">Belongs to the bacterioferritin family.</text>
</comment>
<feature type="binding site" evidence="7">
    <location>
        <position position="57"/>
    </location>
    <ligand>
        <name>Fe cation</name>
        <dbReference type="ChEBI" id="CHEBI:24875"/>
        <label>2</label>
    </ligand>
</feature>
<dbReference type="InterPro" id="IPR009078">
    <property type="entry name" value="Ferritin-like_SF"/>
</dbReference>
<dbReference type="RefSeq" id="WP_092212932.1">
    <property type="nucleotide sequence ID" value="NZ_FMUX01000016.1"/>
</dbReference>
<proteinExistence type="inferred from homology"/>
<evidence type="ECO:0000313" key="9">
    <source>
        <dbReference type="EMBL" id="SCY67782.1"/>
    </source>
</evidence>
<name>A0A1G5HVA7_9BACT</name>
<dbReference type="EMBL" id="FMUX01000016">
    <property type="protein sequence ID" value="SCY67782.1"/>
    <property type="molecule type" value="Genomic_DNA"/>
</dbReference>
<dbReference type="InterPro" id="IPR008331">
    <property type="entry name" value="Ferritin_DPS_dom"/>
</dbReference>
<dbReference type="GO" id="GO:0006826">
    <property type="term" value="P:iron ion transport"/>
    <property type="evidence" value="ECO:0007669"/>
    <property type="project" value="InterPro"/>
</dbReference>
<feature type="binding site" evidence="7">
    <location>
        <position position="133"/>
    </location>
    <ligand>
        <name>Fe cation</name>
        <dbReference type="ChEBI" id="CHEBI:24875"/>
        <label>1</label>
    </ligand>
</feature>
<sequence length="183" mass="19918">MTQTSREEKKAKVIEVLNKARAMELHAIGQYMNQHYALDDMDFGELAAQMKLIAIDEMRHAEMFAERVKELGGEPTTEPADNVERGQAVDVIFGFDTELEDGALAEYNAFLAVCLACGDSLSAKLFDDVIDEEQAHYNYFDNVAGHIKTLGAAFLAQKAGTSSATGLNTQGFVARKAAPPTPA</sequence>
<keyword evidence="10" id="KW-1185">Reference proteome</keyword>
<dbReference type="InterPro" id="IPR012347">
    <property type="entry name" value="Ferritin-like"/>
</dbReference>
<feature type="binding site" evidence="7">
    <location>
        <position position="133"/>
    </location>
    <ligand>
        <name>Fe cation</name>
        <dbReference type="ChEBI" id="CHEBI:24875"/>
        <label>2</label>
    </ligand>
</feature>
<organism evidence="9 10">
    <name type="scientific">Desulfoluna spongiiphila</name>
    <dbReference type="NCBI Taxonomy" id="419481"/>
    <lineage>
        <taxon>Bacteria</taxon>
        <taxon>Pseudomonadati</taxon>
        <taxon>Thermodesulfobacteriota</taxon>
        <taxon>Desulfobacteria</taxon>
        <taxon>Desulfobacterales</taxon>
        <taxon>Desulfolunaceae</taxon>
        <taxon>Desulfoluna</taxon>
    </lineage>
</organism>
<feature type="binding site" evidence="7">
    <location>
        <position position="136"/>
    </location>
    <ligand>
        <name>Fe cation</name>
        <dbReference type="ChEBI" id="CHEBI:24875"/>
        <label>2</label>
    </ligand>
</feature>
<evidence type="ECO:0000256" key="7">
    <source>
        <dbReference type="PIRSR" id="PIRSR002560-1"/>
    </source>
</evidence>
<evidence type="ECO:0000259" key="8">
    <source>
        <dbReference type="PROSITE" id="PS50905"/>
    </source>
</evidence>
<feature type="binding site" evidence="7">
    <location>
        <position position="100"/>
    </location>
    <ligand>
        <name>Fe cation</name>
        <dbReference type="ChEBI" id="CHEBI:24875"/>
        <label>2</label>
    </ligand>
</feature>
<evidence type="ECO:0000256" key="5">
    <source>
        <dbReference type="ARBA" id="ARBA00023004"/>
    </source>
</evidence>
<gene>
    <name evidence="9" type="ORF">SAMN05216233_11612</name>
</gene>
<feature type="binding site" evidence="7">
    <location>
        <position position="57"/>
    </location>
    <ligand>
        <name>Fe cation</name>
        <dbReference type="ChEBI" id="CHEBI:24875"/>
        <label>1</label>
    </ligand>
</feature>
<evidence type="ECO:0000256" key="4">
    <source>
        <dbReference type="ARBA" id="ARBA00022723"/>
    </source>
</evidence>
<dbReference type="PRINTS" id="PR00601">
    <property type="entry name" value="BACFERRITIN"/>
</dbReference>
<evidence type="ECO:0000256" key="1">
    <source>
        <dbReference type="ARBA" id="ARBA00008093"/>
    </source>
</evidence>
<evidence type="ECO:0000256" key="6">
    <source>
        <dbReference type="PIRNR" id="PIRNR002560"/>
    </source>
</evidence>
<dbReference type="GO" id="GO:0020037">
    <property type="term" value="F:heme binding"/>
    <property type="evidence" value="ECO:0007669"/>
    <property type="project" value="TreeGrafter"/>
</dbReference>
<dbReference type="PIRSF" id="PIRSF002560">
    <property type="entry name" value="Bacterioferritin"/>
    <property type="match status" value="1"/>
</dbReference>
<dbReference type="PANTHER" id="PTHR30295">
    <property type="entry name" value="BACTERIOFERRITIN"/>
    <property type="match status" value="1"/>
</dbReference>
<dbReference type="Gene3D" id="1.20.1260.10">
    <property type="match status" value="1"/>
</dbReference>
<comment type="function">
    <text evidence="6">Iron-storage protein, whose ferroxidase center binds Fe(2+), oxidizes it using dioxygen to Fe(3+), and participates in the subsequent Fe(3+) oxide mineral core formation within the central cavity of the BFR protein shell.</text>
</comment>
<dbReference type="SUPFAM" id="SSF47240">
    <property type="entry name" value="Ferritin-like"/>
    <property type="match status" value="1"/>
</dbReference>
<dbReference type="STRING" id="419481.SAMN05216233_11612"/>
<dbReference type="Proteomes" id="UP000198870">
    <property type="component" value="Unassembled WGS sequence"/>
</dbReference>
<keyword evidence="5 6" id="KW-0408">Iron</keyword>
<keyword evidence="3" id="KW-0349">Heme</keyword>
<feature type="binding site" description="axial binding residue" evidence="7">
    <location>
        <position position="58"/>
    </location>
    <ligand>
        <name>heme b</name>
        <dbReference type="ChEBI" id="CHEBI:60344"/>
        <note>ligand shared between dimeric partners</note>
    </ligand>
    <ligandPart>
        <name>Fe</name>
        <dbReference type="ChEBI" id="CHEBI:18248"/>
    </ligandPart>
</feature>
<dbReference type="GO" id="GO:0008199">
    <property type="term" value="F:ferric iron binding"/>
    <property type="evidence" value="ECO:0007669"/>
    <property type="project" value="InterPro"/>
</dbReference>
<dbReference type="GO" id="GO:0006879">
    <property type="term" value="P:intracellular iron ion homeostasis"/>
    <property type="evidence" value="ECO:0007669"/>
    <property type="project" value="UniProtKB-KW"/>
</dbReference>
<dbReference type="GO" id="GO:0004322">
    <property type="term" value="F:ferroxidase activity"/>
    <property type="evidence" value="ECO:0007669"/>
    <property type="project" value="UniProtKB-EC"/>
</dbReference>
<reference evidence="9 10" key="1">
    <citation type="submission" date="2016-10" db="EMBL/GenBank/DDBJ databases">
        <authorList>
            <person name="de Groot N.N."/>
        </authorList>
    </citation>
    <scope>NUCLEOTIDE SEQUENCE [LARGE SCALE GENOMIC DNA]</scope>
    <source>
        <strain evidence="9 10">AA1</strain>
    </source>
</reference>
<comment type="catalytic activity">
    <reaction evidence="6">
        <text>4 Fe(2+) + O2 + 4 H(+) = 4 Fe(3+) + 2 H2O</text>
        <dbReference type="Rhea" id="RHEA:11148"/>
        <dbReference type="ChEBI" id="CHEBI:15377"/>
        <dbReference type="ChEBI" id="CHEBI:15378"/>
        <dbReference type="ChEBI" id="CHEBI:15379"/>
        <dbReference type="ChEBI" id="CHEBI:29033"/>
        <dbReference type="ChEBI" id="CHEBI:29034"/>
        <dbReference type="EC" id="1.16.3.1"/>
    </reaction>
</comment>
<dbReference type="InterPro" id="IPR002024">
    <property type="entry name" value="Bacterioferritin"/>
</dbReference>